<keyword evidence="2 4" id="KW-0808">Transferase</keyword>
<organism evidence="4 5">
    <name type="scientific">Actomonas aquatica</name>
    <dbReference type="NCBI Taxonomy" id="2866162"/>
    <lineage>
        <taxon>Bacteria</taxon>
        <taxon>Pseudomonadati</taxon>
        <taxon>Verrucomicrobiota</taxon>
        <taxon>Opitutia</taxon>
        <taxon>Opitutales</taxon>
        <taxon>Opitutaceae</taxon>
        <taxon>Actomonas</taxon>
    </lineage>
</organism>
<dbReference type="GO" id="GO:0032259">
    <property type="term" value="P:methylation"/>
    <property type="evidence" value="ECO:0007669"/>
    <property type="project" value="UniProtKB-KW"/>
</dbReference>
<evidence type="ECO:0000313" key="5">
    <source>
        <dbReference type="Proteomes" id="UP000738431"/>
    </source>
</evidence>
<dbReference type="PANTHER" id="PTHR43861:SF1">
    <property type="entry name" value="TRANS-ACONITATE 2-METHYLTRANSFERASE"/>
    <property type="match status" value="1"/>
</dbReference>
<proteinExistence type="predicted"/>
<name>A0ABZ1C917_9BACT</name>
<evidence type="ECO:0000313" key="4">
    <source>
        <dbReference type="EMBL" id="WRQ87961.1"/>
    </source>
</evidence>
<dbReference type="CDD" id="cd02440">
    <property type="entry name" value="AdoMet_MTases"/>
    <property type="match status" value="1"/>
</dbReference>
<evidence type="ECO:0000259" key="3">
    <source>
        <dbReference type="Pfam" id="PF13649"/>
    </source>
</evidence>
<dbReference type="InterPro" id="IPR041698">
    <property type="entry name" value="Methyltransf_25"/>
</dbReference>
<keyword evidence="5" id="KW-1185">Reference proteome</keyword>
<accession>A0ABZ1C917</accession>
<dbReference type="Pfam" id="PF13649">
    <property type="entry name" value="Methyltransf_25"/>
    <property type="match status" value="1"/>
</dbReference>
<dbReference type="InterPro" id="IPR029063">
    <property type="entry name" value="SAM-dependent_MTases_sf"/>
</dbReference>
<evidence type="ECO:0000256" key="2">
    <source>
        <dbReference type="ARBA" id="ARBA00022679"/>
    </source>
</evidence>
<dbReference type="Gene3D" id="3.40.50.150">
    <property type="entry name" value="Vaccinia Virus protein VP39"/>
    <property type="match status" value="1"/>
</dbReference>
<dbReference type="GO" id="GO:0008168">
    <property type="term" value="F:methyltransferase activity"/>
    <property type="evidence" value="ECO:0007669"/>
    <property type="project" value="UniProtKB-KW"/>
</dbReference>
<feature type="domain" description="Methyltransferase" evidence="3">
    <location>
        <begin position="43"/>
        <end position="135"/>
    </location>
</feature>
<dbReference type="Proteomes" id="UP000738431">
    <property type="component" value="Chromosome"/>
</dbReference>
<dbReference type="EC" id="2.1.-.-" evidence="4"/>
<reference evidence="4 5" key="2">
    <citation type="submission" date="2023-12" db="EMBL/GenBank/DDBJ databases">
        <title>Description of an unclassified Opitutus bacterium of Verrucomicrobiota.</title>
        <authorList>
            <person name="Zhang D.-F."/>
        </authorList>
    </citation>
    <scope>NUCLEOTIDE SEQUENCE [LARGE SCALE GENOMIC DNA]</scope>
    <source>
        <strain evidence="4 5">WL0086</strain>
    </source>
</reference>
<gene>
    <name evidence="4" type="ORF">K1X11_000975</name>
</gene>
<sequence>MIQQWDAQTYDAPRRRLVPCFEDFYGTAAELVARIAPSHPRLLELGCGTGLLSEQVVRRVQPGRLVLLDGSTDMLAVASQRLAAWSPETVAADFAGELPAGPFDVIMSSLAIHHLEDDAKQRLFARVFTRLAPGGLFVNAEQVLHPTQDGQKLFEQVHLGAAQALGSSDAEIDAAVERMRADRCATTEAQCGWLEAAGFQHVAVYYQWFRFAVLAGVKLPKRDVNELDSCPLMPGGYQ</sequence>
<dbReference type="RefSeq" id="WP_221029003.1">
    <property type="nucleotide sequence ID" value="NZ_CP139781.1"/>
</dbReference>
<dbReference type="EMBL" id="CP139781">
    <property type="protein sequence ID" value="WRQ87961.1"/>
    <property type="molecule type" value="Genomic_DNA"/>
</dbReference>
<evidence type="ECO:0000256" key="1">
    <source>
        <dbReference type="ARBA" id="ARBA00022603"/>
    </source>
</evidence>
<protein>
    <submittedName>
        <fullName evidence="4">Class I SAM-dependent methyltransferase</fullName>
        <ecNumber evidence="4">2.1.-.-</ecNumber>
    </submittedName>
</protein>
<dbReference type="PANTHER" id="PTHR43861">
    <property type="entry name" value="TRANS-ACONITATE 2-METHYLTRANSFERASE-RELATED"/>
    <property type="match status" value="1"/>
</dbReference>
<reference evidence="4 5" key="1">
    <citation type="submission" date="2021-08" db="EMBL/GenBank/DDBJ databases">
        <authorList>
            <person name="Zhang D."/>
            <person name="Zhang A."/>
            <person name="Wang L."/>
        </authorList>
    </citation>
    <scope>NUCLEOTIDE SEQUENCE [LARGE SCALE GENOMIC DNA]</scope>
    <source>
        <strain evidence="4 5">WL0086</strain>
    </source>
</reference>
<dbReference type="SUPFAM" id="SSF53335">
    <property type="entry name" value="S-adenosyl-L-methionine-dependent methyltransferases"/>
    <property type="match status" value="1"/>
</dbReference>
<keyword evidence="1 4" id="KW-0489">Methyltransferase</keyword>